<keyword evidence="14" id="KW-1185">Reference proteome</keyword>
<evidence type="ECO:0000313" key="14">
    <source>
        <dbReference type="Proteomes" id="UP000184109"/>
    </source>
</evidence>
<dbReference type="InterPro" id="IPR050054">
    <property type="entry name" value="UPRTase/APRTase"/>
</dbReference>
<dbReference type="GO" id="GO:0044209">
    <property type="term" value="P:AMP salvage"/>
    <property type="evidence" value="ECO:0007669"/>
    <property type="project" value="UniProtKB-UniRule"/>
</dbReference>
<evidence type="ECO:0000256" key="8">
    <source>
        <dbReference type="ARBA" id="ARBA00022676"/>
    </source>
</evidence>
<dbReference type="InterPro" id="IPR000836">
    <property type="entry name" value="PRTase_dom"/>
</dbReference>
<keyword evidence="10 11" id="KW-0660">Purine salvage</keyword>
<dbReference type="EMBL" id="FQXQ01000002">
    <property type="protein sequence ID" value="SHH55346.1"/>
    <property type="molecule type" value="Genomic_DNA"/>
</dbReference>
<evidence type="ECO:0000256" key="11">
    <source>
        <dbReference type="HAMAP-Rule" id="MF_00004"/>
    </source>
</evidence>
<organism evidence="13 14">
    <name type="scientific">Wenyingzhuangia marina</name>
    <dbReference type="NCBI Taxonomy" id="1195760"/>
    <lineage>
        <taxon>Bacteria</taxon>
        <taxon>Pseudomonadati</taxon>
        <taxon>Bacteroidota</taxon>
        <taxon>Flavobacteriia</taxon>
        <taxon>Flavobacteriales</taxon>
        <taxon>Flavobacteriaceae</taxon>
        <taxon>Wenyingzhuangia</taxon>
    </lineage>
</organism>
<evidence type="ECO:0000256" key="6">
    <source>
        <dbReference type="ARBA" id="ARBA00011893"/>
    </source>
</evidence>
<dbReference type="UniPathway" id="UPA00588">
    <property type="reaction ID" value="UER00646"/>
</dbReference>
<evidence type="ECO:0000259" key="12">
    <source>
        <dbReference type="Pfam" id="PF00156"/>
    </source>
</evidence>
<dbReference type="GO" id="GO:0002055">
    <property type="term" value="F:adenine binding"/>
    <property type="evidence" value="ECO:0007669"/>
    <property type="project" value="TreeGrafter"/>
</dbReference>
<dbReference type="InterPro" id="IPR029057">
    <property type="entry name" value="PRTase-like"/>
</dbReference>
<evidence type="ECO:0000313" key="13">
    <source>
        <dbReference type="EMBL" id="SHH55346.1"/>
    </source>
</evidence>
<dbReference type="SUPFAM" id="SSF53271">
    <property type="entry name" value="PRTase-like"/>
    <property type="match status" value="1"/>
</dbReference>
<evidence type="ECO:0000256" key="4">
    <source>
        <dbReference type="ARBA" id="ARBA00004659"/>
    </source>
</evidence>
<dbReference type="FunFam" id="3.40.50.2020:FF:000021">
    <property type="entry name" value="Adenine phosphoribosyltransferase"/>
    <property type="match status" value="1"/>
</dbReference>
<dbReference type="Proteomes" id="UP000184109">
    <property type="component" value="Unassembled WGS sequence"/>
</dbReference>
<dbReference type="GO" id="GO:0005737">
    <property type="term" value="C:cytoplasm"/>
    <property type="evidence" value="ECO:0007669"/>
    <property type="project" value="UniProtKB-SubCell"/>
</dbReference>
<dbReference type="HAMAP" id="MF_00004">
    <property type="entry name" value="Aden_phosphoribosyltr"/>
    <property type="match status" value="1"/>
</dbReference>
<gene>
    <name evidence="11" type="primary">apt</name>
    <name evidence="13" type="ORF">SAMN05444281_0902</name>
</gene>
<protein>
    <recommendedName>
        <fullName evidence="6 11">Adenine phosphoribosyltransferase</fullName>
        <shortName evidence="11">APRT</shortName>
        <ecNumber evidence="6 11">2.4.2.7</ecNumber>
    </recommendedName>
</protein>
<evidence type="ECO:0000256" key="2">
    <source>
        <dbReference type="ARBA" id="ARBA00003968"/>
    </source>
</evidence>
<dbReference type="CDD" id="cd06223">
    <property type="entry name" value="PRTases_typeI"/>
    <property type="match status" value="1"/>
</dbReference>
<dbReference type="AlphaFoldDB" id="A0A1M5TXJ7"/>
<reference evidence="14" key="1">
    <citation type="submission" date="2016-11" db="EMBL/GenBank/DDBJ databases">
        <authorList>
            <person name="Varghese N."/>
            <person name="Submissions S."/>
        </authorList>
    </citation>
    <scope>NUCLEOTIDE SEQUENCE [LARGE SCALE GENOMIC DNA]</scope>
    <source>
        <strain evidence="14">DSM 100572</strain>
    </source>
</reference>
<comment type="subunit">
    <text evidence="11">Homodimer.</text>
</comment>
<sequence>MKTKTLEERVKSVIRDVQDFPKPGILFKDITPILLHPSLLQEMITAMADQFKDVKVDAVAGIESRGYLFGVLLAQKLQVPFIMIRKEGKLPAKTIKESYDLEYGSATIEVHEDAIAEGSHVLIHDDLLATGGTAVAAAKLIQQKGNVAGFSFVIDLTFLEGSKKLKEIQPIIKSLITY</sequence>
<comment type="pathway">
    <text evidence="4 11">Purine metabolism; AMP biosynthesis via salvage pathway; AMP from adenine: step 1/1.</text>
</comment>
<dbReference type="NCBIfam" id="TIGR01090">
    <property type="entry name" value="apt"/>
    <property type="match status" value="1"/>
</dbReference>
<keyword evidence="9 11" id="KW-0808">Transferase</keyword>
<dbReference type="GO" id="GO:0006168">
    <property type="term" value="P:adenine salvage"/>
    <property type="evidence" value="ECO:0007669"/>
    <property type="project" value="InterPro"/>
</dbReference>
<dbReference type="Gene3D" id="3.40.50.2020">
    <property type="match status" value="1"/>
</dbReference>
<dbReference type="PANTHER" id="PTHR32315:SF3">
    <property type="entry name" value="ADENINE PHOSPHORIBOSYLTRANSFERASE"/>
    <property type="match status" value="1"/>
</dbReference>
<dbReference type="GO" id="GO:0003999">
    <property type="term" value="F:adenine phosphoribosyltransferase activity"/>
    <property type="evidence" value="ECO:0007669"/>
    <property type="project" value="UniProtKB-UniRule"/>
</dbReference>
<dbReference type="EC" id="2.4.2.7" evidence="6 11"/>
<dbReference type="NCBIfam" id="NF002634">
    <property type="entry name" value="PRK02304.1-3"/>
    <property type="match status" value="1"/>
</dbReference>
<evidence type="ECO:0000256" key="5">
    <source>
        <dbReference type="ARBA" id="ARBA00008391"/>
    </source>
</evidence>
<evidence type="ECO:0000256" key="10">
    <source>
        <dbReference type="ARBA" id="ARBA00022726"/>
    </source>
</evidence>
<keyword evidence="7 11" id="KW-0963">Cytoplasm</keyword>
<comment type="catalytic activity">
    <reaction evidence="1 11">
        <text>AMP + diphosphate = 5-phospho-alpha-D-ribose 1-diphosphate + adenine</text>
        <dbReference type="Rhea" id="RHEA:16609"/>
        <dbReference type="ChEBI" id="CHEBI:16708"/>
        <dbReference type="ChEBI" id="CHEBI:33019"/>
        <dbReference type="ChEBI" id="CHEBI:58017"/>
        <dbReference type="ChEBI" id="CHEBI:456215"/>
        <dbReference type="EC" id="2.4.2.7"/>
    </reaction>
</comment>
<dbReference type="RefSeq" id="WP_073118754.1">
    <property type="nucleotide sequence ID" value="NZ_BMEN01000002.1"/>
</dbReference>
<comment type="subcellular location">
    <subcellularLocation>
        <location evidence="3 11">Cytoplasm</location>
    </subcellularLocation>
</comment>
<dbReference type="NCBIfam" id="NF002636">
    <property type="entry name" value="PRK02304.1-5"/>
    <property type="match status" value="1"/>
</dbReference>
<evidence type="ECO:0000256" key="7">
    <source>
        <dbReference type="ARBA" id="ARBA00022490"/>
    </source>
</evidence>
<evidence type="ECO:0000256" key="3">
    <source>
        <dbReference type="ARBA" id="ARBA00004496"/>
    </source>
</evidence>
<dbReference type="InterPro" id="IPR005764">
    <property type="entry name" value="Ade_phspho_trans"/>
</dbReference>
<evidence type="ECO:0000256" key="1">
    <source>
        <dbReference type="ARBA" id="ARBA00000868"/>
    </source>
</evidence>
<comment type="function">
    <text evidence="2 11">Catalyzes a salvage reaction resulting in the formation of AMP, that is energically less costly than de novo synthesis.</text>
</comment>
<evidence type="ECO:0000256" key="9">
    <source>
        <dbReference type="ARBA" id="ARBA00022679"/>
    </source>
</evidence>
<dbReference type="OrthoDB" id="9803963at2"/>
<accession>A0A1M5TXJ7</accession>
<dbReference type="Pfam" id="PF00156">
    <property type="entry name" value="Pribosyltran"/>
    <property type="match status" value="1"/>
</dbReference>
<feature type="domain" description="Phosphoribosyltransferase" evidence="12">
    <location>
        <begin position="33"/>
        <end position="145"/>
    </location>
</feature>
<dbReference type="PANTHER" id="PTHR32315">
    <property type="entry name" value="ADENINE PHOSPHORIBOSYLTRANSFERASE"/>
    <property type="match status" value="1"/>
</dbReference>
<name>A0A1M5TXJ7_9FLAO</name>
<dbReference type="GO" id="GO:0006166">
    <property type="term" value="P:purine ribonucleoside salvage"/>
    <property type="evidence" value="ECO:0007669"/>
    <property type="project" value="UniProtKB-UniRule"/>
</dbReference>
<comment type="similarity">
    <text evidence="5 11">Belongs to the purine/pyrimidine phosphoribosyltransferase family.</text>
</comment>
<dbReference type="STRING" id="1195760.SAMN05444281_0902"/>
<dbReference type="GO" id="GO:0016208">
    <property type="term" value="F:AMP binding"/>
    <property type="evidence" value="ECO:0007669"/>
    <property type="project" value="TreeGrafter"/>
</dbReference>
<keyword evidence="8 11" id="KW-0328">Glycosyltransferase</keyword>
<proteinExistence type="inferred from homology"/>